<dbReference type="OrthoDB" id="9968280at2"/>
<comment type="caution">
    <text evidence="2">The sequence shown here is derived from an EMBL/GenBank/DDBJ whole genome shotgun (WGS) entry which is preliminary data.</text>
</comment>
<name>A0A4Q1RF01_9FIRM</name>
<dbReference type="AlphaFoldDB" id="A0A4Q1RF01"/>
<dbReference type="RefSeq" id="WP_129256903.1">
    <property type="nucleotide sequence ID" value="NZ_SDKC01000001.1"/>
</dbReference>
<evidence type="ECO:0000313" key="3">
    <source>
        <dbReference type="Proteomes" id="UP000290106"/>
    </source>
</evidence>
<feature type="transmembrane region" description="Helical" evidence="1">
    <location>
        <begin position="63"/>
        <end position="81"/>
    </location>
</feature>
<accession>A0A4Q1RF01</accession>
<dbReference type="EMBL" id="SDKC01000001">
    <property type="protein sequence ID" value="RXS74072.1"/>
    <property type="molecule type" value="Genomic_DNA"/>
</dbReference>
<evidence type="ECO:0008006" key="4">
    <source>
        <dbReference type="Google" id="ProtNLM"/>
    </source>
</evidence>
<protein>
    <recommendedName>
        <fullName evidence="4">DUF4367 domain-containing protein</fullName>
    </recommendedName>
</protein>
<evidence type="ECO:0000256" key="1">
    <source>
        <dbReference type="SAM" id="Phobius"/>
    </source>
</evidence>
<keyword evidence="3" id="KW-1185">Reference proteome</keyword>
<reference evidence="2 3" key="1">
    <citation type="submission" date="2019-01" db="EMBL/GenBank/DDBJ databases">
        <title>Blautia sp. nov. KGMB01111 isolated human feces.</title>
        <authorList>
            <person name="Park J.-E."/>
            <person name="Kim J.-S."/>
            <person name="Park S.-H."/>
        </authorList>
    </citation>
    <scope>NUCLEOTIDE SEQUENCE [LARGE SCALE GENOMIC DNA]</scope>
    <source>
        <strain evidence="2 3">KGMB01111</strain>
    </source>
</reference>
<dbReference type="Proteomes" id="UP000290106">
    <property type="component" value="Unassembled WGS sequence"/>
</dbReference>
<gene>
    <name evidence="2" type="ORF">ETP43_01630</name>
</gene>
<keyword evidence="1" id="KW-0472">Membrane</keyword>
<sequence>MKKKDKIYDSPEYKQIREHLPEILKEMERDKGLKQYQMPEGWNEDFERIYQAEHRKERIRNRIFAGACAAIILGIGAVHVGERLELTSMVQADDIGKTTKNGFEDGEYQYSTYGNVEEDEEYVISEDENDLNFTCESLDELYTQVKQETKAPIFIIKDITEPYTVENAFYSKLHRNFTYRIELKDTGEYLYVNEQMQVDETGNGTVNEHKETTIYLKNLEMETDIYRSARDDSLKCNIMYNNKTLVVVSNLPVEEFENIISDIEYH</sequence>
<evidence type="ECO:0000313" key="2">
    <source>
        <dbReference type="EMBL" id="RXS74072.1"/>
    </source>
</evidence>
<organism evidence="2 3">
    <name type="scientific">Blautia faecicola</name>
    <dbReference type="NCBI Taxonomy" id="2509240"/>
    <lineage>
        <taxon>Bacteria</taxon>
        <taxon>Bacillati</taxon>
        <taxon>Bacillota</taxon>
        <taxon>Clostridia</taxon>
        <taxon>Lachnospirales</taxon>
        <taxon>Lachnospiraceae</taxon>
        <taxon>Blautia</taxon>
    </lineage>
</organism>
<keyword evidence="1" id="KW-0812">Transmembrane</keyword>
<proteinExistence type="predicted"/>
<keyword evidence="1" id="KW-1133">Transmembrane helix</keyword>